<evidence type="ECO:0000313" key="2">
    <source>
        <dbReference type="Proteomes" id="UP000028875"/>
    </source>
</evidence>
<dbReference type="OrthoDB" id="1646085at2"/>
<dbReference type="RefSeq" id="WP_021291692.1">
    <property type="nucleotide sequence ID" value="NZ_BNER01000004.1"/>
</dbReference>
<dbReference type="AlphaFoldDB" id="A0A024QCK2"/>
<gene>
    <name evidence="1" type="ORF">BN990_02549</name>
</gene>
<evidence type="ECO:0008006" key="3">
    <source>
        <dbReference type="Google" id="ProtNLM"/>
    </source>
</evidence>
<reference evidence="2" key="2">
    <citation type="submission" date="2014-05" db="EMBL/GenBank/DDBJ databases">
        <title>Draft genome sequence of Virgibacillus massiliensis Vm-5.</title>
        <authorList>
            <person name="Khelaifia S."/>
            <person name="Croce O."/>
            <person name="Lagier J.C."/>
            <person name="Raoult D."/>
        </authorList>
    </citation>
    <scope>NUCLEOTIDE SEQUENCE [LARGE SCALE GENOMIC DNA]</scope>
    <source>
        <strain evidence="2">Vm-5</strain>
    </source>
</reference>
<dbReference type="EMBL" id="CCDP010000001">
    <property type="protein sequence ID" value="CDQ40229.1"/>
    <property type="molecule type" value="Genomic_DNA"/>
</dbReference>
<organism evidence="1 2">
    <name type="scientific">Virgibacillus massiliensis</name>
    <dbReference type="NCBI Taxonomy" id="1462526"/>
    <lineage>
        <taxon>Bacteria</taxon>
        <taxon>Bacillati</taxon>
        <taxon>Bacillota</taxon>
        <taxon>Bacilli</taxon>
        <taxon>Bacillales</taxon>
        <taxon>Bacillaceae</taxon>
        <taxon>Virgibacillus</taxon>
    </lineage>
</organism>
<sequence>MDRMCYEYLQRNPELKQFVRLNPVWYRYLSRDPSLIPEMKKEAKRYYGKTFPQQVEKVNNQVQMIGMLMQFAGAMKD</sequence>
<reference evidence="1 2" key="1">
    <citation type="submission" date="2014-03" db="EMBL/GenBank/DDBJ databases">
        <authorList>
            <person name="Urmite Genomes U."/>
        </authorList>
    </citation>
    <scope>NUCLEOTIDE SEQUENCE [LARGE SCALE GENOMIC DNA]</scope>
    <source>
        <strain evidence="1 2">Vm-5</strain>
    </source>
</reference>
<dbReference type="eggNOG" id="ENOG503366Y">
    <property type="taxonomic scope" value="Bacteria"/>
</dbReference>
<keyword evidence="2" id="KW-1185">Reference proteome</keyword>
<dbReference type="Proteomes" id="UP000028875">
    <property type="component" value="Unassembled WGS sequence"/>
</dbReference>
<protein>
    <recommendedName>
        <fullName evidence="3">YlbE-like protein</fullName>
    </recommendedName>
</protein>
<dbReference type="STRING" id="1462526.BN990_02549"/>
<evidence type="ECO:0000313" key="1">
    <source>
        <dbReference type="EMBL" id="CDQ40229.1"/>
    </source>
</evidence>
<comment type="caution">
    <text evidence="1">The sequence shown here is derived from an EMBL/GenBank/DDBJ whole genome shotgun (WGS) entry which is preliminary data.</text>
</comment>
<dbReference type="InterPro" id="IPR025613">
    <property type="entry name" value="YlbE"/>
</dbReference>
<dbReference type="Pfam" id="PF14003">
    <property type="entry name" value="YlbE"/>
    <property type="match status" value="1"/>
</dbReference>
<proteinExistence type="predicted"/>
<name>A0A024QCK2_9BACI</name>
<accession>A0A024QCK2</accession>